<reference evidence="9 10" key="1">
    <citation type="submission" date="2024-03" db="EMBL/GenBank/DDBJ databases">
        <authorList>
            <person name="Brejova B."/>
        </authorList>
    </citation>
    <scope>NUCLEOTIDE SEQUENCE [LARGE SCALE GENOMIC DNA]</scope>
    <source>
        <strain evidence="9 10">CBS 14171</strain>
    </source>
</reference>
<proteinExistence type="inferred from homology"/>
<comment type="similarity">
    <text evidence="5">Belongs to the uridine kinase family.</text>
</comment>
<evidence type="ECO:0000256" key="1">
    <source>
        <dbReference type="ARBA" id="ARBA00004690"/>
    </source>
</evidence>
<keyword evidence="2 5" id="KW-0808">Transferase</keyword>
<dbReference type="InterPro" id="IPR000836">
    <property type="entry name" value="PRTase_dom"/>
</dbReference>
<comment type="pathway">
    <text evidence="5">Pyrimidine metabolism; CTP biosynthesis via salvage pathway; CTP from cytidine: step 1/3.</text>
</comment>
<dbReference type="Gene3D" id="3.40.50.2020">
    <property type="match status" value="1"/>
</dbReference>
<keyword evidence="3 5" id="KW-0547">Nucleotide-binding</keyword>
<feature type="domain" description="Phosphoribosyltransferase" evidence="8">
    <location>
        <begin position="369"/>
        <end position="550"/>
    </location>
</feature>
<comment type="pathway">
    <text evidence="1 5">Pyrimidine metabolism; UMP biosynthesis via salvage pathway; UMP from uridine: step 1/1.</text>
</comment>
<dbReference type="InterPro" id="IPR000764">
    <property type="entry name" value="Uridine_kinase-like"/>
</dbReference>
<evidence type="ECO:0000256" key="3">
    <source>
        <dbReference type="ARBA" id="ARBA00022741"/>
    </source>
</evidence>
<dbReference type="Gene3D" id="3.40.50.300">
    <property type="entry name" value="P-loop containing nucleotide triphosphate hydrolases"/>
    <property type="match status" value="1"/>
</dbReference>
<dbReference type="Pfam" id="PF14681">
    <property type="entry name" value="UPRTase"/>
    <property type="match status" value="1"/>
</dbReference>
<dbReference type="PRINTS" id="PR00988">
    <property type="entry name" value="URIDINKINASE"/>
</dbReference>
<keyword evidence="4 5" id="KW-0418">Kinase</keyword>
<name>A0ABP0ZQV2_9ASCO</name>
<evidence type="ECO:0000259" key="7">
    <source>
        <dbReference type="Pfam" id="PF00485"/>
    </source>
</evidence>
<gene>
    <name evidence="9" type="ORF">LODBEIA_P35250</name>
</gene>
<evidence type="ECO:0000313" key="9">
    <source>
        <dbReference type="EMBL" id="CAK9439371.1"/>
    </source>
</evidence>
<evidence type="ECO:0000256" key="5">
    <source>
        <dbReference type="RuleBase" id="RU003825"/>
    </source>
</evidence>
<dbReference type="PANTHER" id="PTHR10285">
    <property type="entry name" value="URIDINE KINASE"/>
    <property type="match status" value="1"/>
</dbReference>
<dbReference type="SUPFAM" id="SSF53271">
    <property type="entry name" value="PRTase-like"/>
    <property type="match status" value="1"/>
</dbReference>
<sequence length="589" mass="66130">MAHHPRQRRSSRIAPLQHEDSSFINLAPEGLQPADSHHTSAHLPTSHNINDSIDQLTMSDHAFHEALGTPPNLHSRLLDSPVQSSSAFSVQSSPRPNFDSFGPRSSTSFYDLTRTSSVNTLNHSSYIPPWTQPYIIGIAGNSGSGKTSISQQIIQGINQPWTVLLSFDNFYKNLSAEESKRAFENEYDFDTPESLDLEALVDTVKALKSGGKATIPVYSFAKHARTDKTNTIYGANVVIIEGLYALYDERLLSMMDLKIYVDTDLDICLARRLTRDILYRGRDLEGAIKQWEKFVKPNAVKHLNPTMNNADLVIPRGLDNSIAINLMIKHIKNQLALKSAKHLRNLRNVGVDFDFNVDEYKNIGILPVTNQLCGINTILFNKDTSREDFIFFFNRISGILIEFAQQNFFDDYESKVVTTPQGFTCQGLTIPQTRAVAVNIIRSGDCFMTALKKSFSELAVGKMLIQSDSSTGEPQLHYEKLPSAIDQIGKIMLFDSQIISGAGVIMAIQVLIDHKVKEEDIIVISYLCTEIGVRRVTNVFPKVKIVIGKLSSMDLSDDCAVPWYNQEKSLDSHWHFRNRFIDSLYFGTE</sequence>
<accession>A0ABP0ZQV2</accession>
<evidence type="ECO:0000259" key="8">
    <source>
        <dbReference type="Pfam" id="PF14681"/>
    </source>
</evidence>
<keyword evidence="10" id="KW-1185">Reference proteome</keyword>
<dbReference type="GeneID" id="92208721"/>
<evidence type="ECO:0000256" key="2">
    <source>
        <dbReference type="ARBA" id="ARBA00022679"/>
    </source>
</evidence>
<dbReference type="SUPFAM" id="SSF52540">
    <property type="entry name" value="P-loop containing nucleoside triphosphate hydrolases"/>
    <property type="match status" value="1"/>
</dbReference>
<dbReference type="NCBIfam" id="TIGR00235">
    <property type="entry name" value="udk"/>
    <property type="match status" value="1"/>
</dbReference>
<dbReference type="NCBIfam" id="NF004018">
    <property type="entry name" value="PRK05480.1"/>
    <property type="match status" value="1"/>
</dbReference>
<dbReference type="Proteomes" id="UP001497383">
    <property type="component" value="Chromosome 4"/>
</dbReference>
<evidence type="ECO:0000256" key="4">
    <source>
        <dbReference type="ARBA" id="ARBA00022777"/>
    </source>
</evidence>
<feature type="region of interest" description="Disordered" evidence="6">
    <location>
        <begin position="27"/>
        <end position="51"/>
    </location>
</feature>
<evidence type="ECO:0000313" key="10">
    <source>
        <dbReference type="Proteomes" id="UP001497383"/>
    </source>
</evidence>
<dbReference type="EC" id="2.7.1.48" evidence="5"/>
<feature type="domain" description="Phosphoribulokinase/uridine kinase" evidence="7">
    <location>
        <begin position="135"/>
        <end position="322"/>
    </location>
</feature>
<dbReference type="InterPro" id="IPR006083">
    <property type="entry name" value="PRK/URK"/>
</dbReference>
<feature type="compositionally biased region" description="Polar residues" evidence="6">
    <location>
        <begin position="42"/>
        <end position="51"/>
    </location>
</feature>
<dbReference type="Pfam" id="PF00485">
    <property type="entry name" value="PRK"/>
    <property type="match status" value="1"/>
</dbReference>
<dbReference type="RefSeq" id="XP_066830463.1">
    <property type="nucleotide sequence ID" value="XM_066973645.1"/>
</dbReference>
<protein>
    <recommendedName>
        <fullName evidence="5">Uridine kinase</fullName>
        <ecNumber evidence="5">2.7.1.48</ecNumber>
    </recommendedName>
</protein>
<dbReference type="InterPro" id="IPR027417">
    <property type="entry name" value="P-loop_NTPase"/>
</dbReference>
<keyword evidence="5" id="KW-0067">ATP-binding</keyword>
<comment type="catalytic activity">
    <reaction evidence="5">
        <text>cytidine + ATP = CMP + ADP + H(+)</text>
        <dbReference type="Rhea" id="RHEA:24674"/>
        <dbReference type="ChEBI" id="CHEBI:15378"/>
        <dbReference type="ChEBI" id="CHEBI:17562"/>
        <dbReference type="ChEBI" id="CHEBI:30616"/>
        <dbReference type="ChEBI" id="CHEBI:60377"/>
        <dbReference type="ChEBI" id="CHEBI:456216"/>
        <dbReference type="EC" id="2.7.1.48"/>
    </reaction>
</comment>
<dbReference type="EMBL" id="OZ022408">
    <property type="protein sequence ID" value="CAK9439371.1"/>
    <property type="molecule type" value="Genomic_DNA"/>
</dbReference>
<dbReference type="CDD" id="cd02023">
    <property type="entry name" value="UMPK"/>
    <property type="match status" value="1"/>
</dbReference>
<evidence type="ECO:0000256" key="6">
    <source>
        <dbReference type="SAM" id="MobiDB-lite"/>
    </source>
</evidence>
<dbReference type="InterPro" id="IPR029057">
    <property type="entry name" value="PRTase-like"/>
</dbReference>
<comment type="catalytic activity">
    <reaction evidence="5">
        <text>uridine + ATP = UMP + ADP + H(+)</text>
        <dbReference type="Rhea" id="RHEA:16825"/>
        <dbReference type="ChEBI" id="CHEBI:15378"/>
        <dbReference type="ChEBI" id="CHEBI:16704"/>
        <dbReference type="ChEBI" id="CHEBI:30616"/>
        <dbReference type="ChEBI" id="CHEBI:57865"/>
        <dbReference type="ChEBI" id="CHEBI:456216"/>
        <dbReference type="EC" id="2.7.1.48"/>
    </reaction>
</comment>
<organism evidence="9 10">
    <name type="scientific">Lodderomyces beijingensis</name>
    <dbReference type="NCBI Taxonomy" id="1775926"/>
    <lineage>
        <taxon>Eukaryota</taxon>
        <taxon>Fungi</taxon>
        <taxon>Dikarya</taxon>
        <taxon>Ascomycota</taxon>
        <taxon>Saccharomycotina</taxon>
        <taxon>Pichiomycetes</taxon>
        <taxon>Debaryomycetaceae</taxon>
        <taxon>Candida/Lodderomyces clade</taxon>
        <taxon>Lodderomyces</taxon>
    </lineage>
</organism>